<protein>
    <submittedName>
        <fullName evidence="3">Acetyltransferase</fullName>
    </submittedName>
</protein>
<reference evidence="1 2" key="2">
    <citation type="submission" date="2018-11" db="EMBL/GenBank/DDBJ databases">
        <authorList>
            <consortium name="Pathogen Informatics"/>
        </authorList>
    </citation>
    <scope>NUCLEOTIDE SEQUENCE [LARGE SCALE GENOMIC DNA]</scope>
</reference>
<dbReference type="Proteomes" id="UP000271098">
    <property type="component" value="Unassembled WGS sequence"/>
</dbReference>
<proteinExistence type="predicted"/>
<accession>A0A183DMQ6</accession>
<evidence type="ECO:0000313" key="1">
    <source>
        <dbReference type="EMBL" id="VDK80536.1"/>
    </source>
</evidence>
<evidence type="ECO:0000313" key="2">
    <source>
        <dbReference type="Proteomes" id="UP000271098"/>
    </source>
</evidence>
<organism evidence="3">
    <name type="scientific">Gongylonema pulchrum</name>
    <dbReference type="NCBI Taxonomy" id="637853"/>
    <lineage>
        <taxon>Eukaryota</taxon>
        <taxon>Metazoa</taxon>
        <taxon>Ecdysozoa</taxon>
        <taxon>Nematoda</taxon>
        <taxon>Chromadorea</taxon>
        <taxon>Rhabditida</taxon>
        <taxon>Spirurina</taxon>
        <taxon>Spiruromorpha</taxon>
        <taxon>Spiruroidea</taxon>
        <taxon>Gongylonematidae</taxon>
        <taxon>Gongylonema</taxon>
    </lineage>
</organism>
<keyword evidence="2" id="KW-1185">Reference proteome</keyword>
<dbReference type="WBParaSite" id="GPUH_0001000801-mRNA-1">
    <property type="protein sequence ID" value="GPUH_0001000801-mRNA-1"/>
    <property type="gene ID" value="GPUH_0001000801"/>
</dbReference>
<sequence length="69" mass="8106">MNGMHSLERNEDLMIRTESGTVYSCKELNSDKDLMRIAEWGFPIFHVAERHPKTTLSRVRLVRFLLVTE</sequence>
<name>A0A183DMQ6_9BILA</name>
<dbReference type="EMBL" id="UYRT01035590">
    <property type="protein sequence ID" value="VDK80536.1"/>
    <property type="molecule type" value="Genomic_DNA"/>
</dbReference>
<evidence type="ECO:0000313" key="3">
    <source>
        <dbReference type="WBParaSite" id="GPUH_0001000801-mRNA-1"/>
    </source>
</evidence>
<gene>
    <name evidence="1" type="ORF">GPUH_LOCUS9996</name>
</gene>
<dbReference type="AlphaFoldDB" id="A0A183DMQ6"/>
<reference evidence="3" key="1">
    <citation type="submission" date="2016-06" db="UniProtKB">
        <authorList>
            <consortium name="WormBaseParasite"/>
        </authorList>
    </citation>
    <scope>IDENTIFICATION</scope>
</reference>